<proteinExistence type="predicted"/>
<dbReference type="Proteomes" id="UP000012960">
    <property type="component" value="Unplaced"/>
</dbReference>
<name>A0A804K0U4_MUSAM</name>
<dbReference type="InParanoid" id="A0A804K0U4"/>
<dbReference type="Gramene" id="Ma07_t28160.1">
    <property type="protein sequence ID" value="Ma07_p28160.1"/>
    <property type="gene ID" value="Ma07_g28160"/>
</dbReference>
<dbReference type="EnsemblPlants" id="Ma07_t28160.1">
    <property type="protein sequence ID" value="Ma07_p28160.1"/>
    <property type="gene ID" value="Ma07_g28160"/>
</dbReference>
<dbReference type="EMBL" id="HG996473">
    <property type="protein sequence ID" value="CAG1858001.1"/>
    <property type="molecule type" value="Genomic_DNA"/>
</dbReference>
<dbReference type="PANTHER" id="PTHR33786:SF5">
    <property type="entry name" value="EXPRESSED PROTEIN"/>
    <property type="match status" value="1"/>
</dbReference>
<accession>A0A804K0U4</accession>
<reference evidence="4" key="2">
    <citation type="submission" date="2021-05" db="UniProtKB">
        <authorList>
            <consortium name="EnsemblPlants"/>
        </authorList>
    </citation>
    <scope>IDENTIFICATION</scope>
    <source>
        <strain evidence="4">subsp. malaccensis</strain>
    </source>
</reference>
<reference evidence="3" key="1">
    <citation type="submission" date="2021-03" db="EMBL/GenBank/DDBJ databases">
        <authorList>
            <consortium name="Genoscope - CEA"/>
            <person name="William W."/>
        </authorList>
    </citation>
    <scope>NUCLEOTIDE SEQUENCE</scope>
    <source>
        <strain evidence="3">Doubled-haploid Pahang</strain>
    </source>
</reference>
<feature type="signal peptide" evidence="1">
    <location>
        <begin position="1"/>
        <end position="24"/>
    </location>
</feature>
<evidence type="ECO:0000256" key="1">
    <source>
        <dbReference type="SAM" id="SignalP"/>
    </source>
</evidence>
<dbReference type="OMA" id="CYGINCN"/>
<keyword evidence="1" id="KW-0732">Signal</keyword>
<evidence type="ECO:0000313" key="5">
    <source>
        <dbReference type="Proteomes" id="UP000012960"/>
    </source>
</evidence>
<dbReference type="PANTHER" id="PTHR33786">
    <property type="entry name" value="UBIQUITIN CARBOXYL-TERMINAL HYDROLASE"/>
    <property type="match status" value="1"/>
</dbReference>
<evidence type="ECO:0000259" key="2">
    <source>
        <dbReference type="Pfam" id="PF25268"/>
    </source>
</evidence>
<protein>
    <submittedName>
        <fullName evidence="3">(wild Malaysian banana) hypothetical protein</fullName>
    </submittedName>
</protein>
<feature type="chain" id="PRO_5036220050" evidence="1">
    <location>
        <begin position="25"/>
        <end position="104"/>
    </location>
</feature>
<dbReference type="KEGG" id="mus:103993044"/>
<feature type="domain" description="DUF7866" evidence="2">
    <location>
        <begin position="52"/>
        <end position="104"/>
    </location>
</feature>
<evidence type="ECO:0000313" key="3">
    <source>
        <dbReference type="EMBL" id="CAG1858001.1"/>
    </source>
</evidence>
<keyword evidence="5" id="KW-1185">Reference proteome</keyword>
<dbReference type="AlphaFoldDB" id="A0A804K0U4"/>
<dbReference type="Pfam" id="PF25268">
    <property type="entry name" value="DUF7866"/>
    <property type="match status" value="1"/>
</dbReference>
<sequence length="104" mass="11262">MGNLNTNLVLMLALLLSPLPLKGASDTEKKSDAEYVPVTPVKYRPVADVRAAYKQCSDCRCCSATDQSKCETTKCCYELICNEAVNPAANCSFKPTACNCNNCN</sequence>
<evidence type="ECO:0000313" key="4">
    <source>
        <dbReference type="EnsemblPlants" id="Ma07_p28160.1"/>
    </source>
</evidence>
<gene>
    <name evidence="3" type="ORF">GSMUA_26370.1</name>
</gene>
<dbReference type="InterPro" id="IPR057188">
    <property type="entry name" value="DUF7866"/>
</dbReference>
<organism evidence="4 5">
    <name type="scientific">Musa acuminata subsp. malaccensis</name>
    <name type="common">Wild banana</name>
    <name type="synonym">Musa malaccensis</name>
    <dbReference type="NCBI Taxonomy" id="214687"/>
    <lineage>
        <taxon>Eukaryota</taxon>
        <taxon>Viridiplantae</taxon>
        <taxon>Streptophyta</taxon>
        <taxon>Embryophyta</taxon>
        <taxon>Tracheophyta</taxon>
        <taxon>Spermatophyta</taxon>
        <taxon>Magnoliopsida</taxon>
        <taxon>Liliopsida</taxon>
        <taxon>Zingiberales</taxon>
        <taxon>Musaceae</taxon>
        <taxon>Musa</taxon>
    </lineage>
</organism>